<organism evidence="3 4">
    <name type="scientific">Paraburkholderia sabiae</name>
    <dbReference type="NCBI Taxonomy" id="273251"/>
    <lineage>
        <taxon>Bacteria</taxon>
        <taxon>Pseudomonadati</taxon>
        <taxon>Pseudomonadota</taxon>
        <taxon>Betaproteobacteria</taxon>
        <taxon>Burkholderiales</taxon>
        <taxon>Burkholderiaceae</taxon>
        <taxon>Paraburkholderia</taxon>
    </lineage>
</organism>
<dbReference type="Proteomes" id="UP001494588">
    <property type="component" value="Unassembled WGS sequence"/>
</dbReference>
<name>A0ABU9QRL5_9BURK</name>
<dbReference type="PRINTS" id="PR00111">
    <property type="entry name" value="ABHYDROLASE"/>
</dbReference>
<dbReference type="Pfam" id="PF08386">
    <property type="entry name" value="Abhydrolase_4"/>
    <property type="match status" value="1"/>
</dbReference>
<dbReference type="InterPro" id="IPR013595">
    <property type="entry name" value="Pept_S33_TAP-like_C"/>
</dbReference>
<proteinExistence type="predicted"/>
<comment type="caution">
    <text evidence="3">The sequence shown here is derived from an EMBL/GenBank/DDBJ whole genome shotgun (WGS) entry which is preliminary data.</text>
</comment>
<sequence length="306" mass="32968">MKLFALILAVSLGLGCTASWLAITWRRLKTTPALTDASRAAAIDGTYTDVGDCRMFHRVHAGPAIAQQNLPVVLVHGLVISSRYMEPLASALGRQFRVLAPDLPGFGESRFIGGDKARTLTLAQLADALHDWLAALGIDRAAFVGNSFGCEILALLACRHPEVVDRLVLQGPTTDPAARTLVAQAWRDLVNGRRERARSPAATGRIDYAKAGLGRAFATMQILIRDRIEERLPHVMAPTLVVGGTRDPVAPPEWAARVARLLPHGSLAMIDRGTHTLNYVYPYTFAQAIAPFLAAAARTSEVVATP</sequence>
<evidence type="ECO:0000313" key="3">
    <source>
        <dbReference type="EMBL" id="MEM5292101.1"/>
    </source>
</evidence>
<dbReference type="Pfam" id="PF00561">
    <property type="entry name" value="Abhydrolase_1"/>
    <property type="match status" value="1"/>
</dbReference>
<accession>A0ABU9QRL5</accession>
<dbReference type="PANTHER" id="PTHR43798:SF33">
    <property type="entry name" value="HYDROLASE, PUTATIVE (AFU_ORTHOLOGUE AFUA_2G14860)-RELATED"/>
    <property type="match status" value="1"/>
</dbReference>
<evidence type="ECO:0000313" key="4">
    <source>
        <dbReference type="Proteomes" id="UP001494588"/>
    </source>
</evidence>
<evidence type="ECO:0000259" key="2">
    <source>
        <dbReference type="Pfam" id="PF08386"/>
    </source>
</evidence>
<dbReference type="RefSeq" id="WP_201662015.1">
    <property type="nucleotide sequence ID" value="NZ_CAJHCS010000056.1"/>
</dbReference>
<dbReference type="Gene3D" id="3.40.50.1820">
    <property type="entry name" value="alpha/beta hydrolase"/>
    <property type="match status" value="1"/>
</dbReference>
<dbReference type="PANTHER" id="PTHR43798">
    <property type="entry name" value="MONOACYLGLYCEROL LIPASE"/>
    <property type="match status" value="1"/>
</dbReference>
<reference evidence="3 4" key="1">
    <citation type="submission" date="2024-01" db="EMBL/GenBank/DDBJ databases">
        <title>The diversity of rhizobia nodulating Mimosa spp. in eleven states of Brazil covering several biomes is determined by host plant, location, and edaphic factors.</title>
        <authorList>
            <person name="Rouws L."/>
            <person name="Barauna A."/>
            <person name="Beukes C."/>
            <person name="De Faria S.M."/>
            <person name="Gross E."/>
            <person name="Dos Reis Junior F.B."/>
            <person name="Simon M."/>
            <person name="Maluk M."/>
            <person name="Odee D.W."/>
            <person name="Kenicer G."/>
            <person name="Young J.P.W."/>
            <person name="Reis V.M."/>
            <person name="Zilli J."/>
            <person name="James E.K."/>
        </authorList>
    </citation>
    <scope>NUCLEOTIDE SEQUENCE [LARGE SCALE GENOMIC DNA]</scope>
    <source>
        <strain evidence="3 4">JPY77</strain>
    </source>
</reference>
<keyword evidence="3" id="KW-0378">Hydrolase</keyword>
<protein>
    <submittedName>
        <fullName evidence="3">Alpha/beta fold hydrolase</fullName>
    </submittedName>
</protein>
<dbReference type="InterPro" id="IPR000073">
    <property type="entry name" value="AB_hydrolase_1"/>
</dbReference>
<feature type="domain" description="Peptidase S33 tripeptidyl aminopeptidase-like C-terminal" evidence="2">
    <location>
        <begin position="235"/>
        <end position="294"/>
    </location>
</feature>
<feature type="domain" description="AB hydrolase-1" evidence="1">
    <location>
        <begin position="71"/>
        <end position="197"/>
    </location>
</feature>
<dbReference type="InterPro" id="IPR050266">
    <property type="entry name" value="AB_hydrolase_sf"/>
</dbReference>
<dbReference type="InterPro" id="IPR029058">
    <property type="entry name" value="AB_hydrolase_fold"/>
</dbReference>
<dbReference type="PROSITE" id="PS51257">
    <property type="entry name" value="PROKAR_LIPOPROTEIN"/>
    <property type="match status" value="1"/>
</dbReference>
<dbReference type="GO" id="GO:0016787">
    <property type="term" value="F:hydrolase activity"/>
    <property type="evidence" value="ECO:0007669"/>
    <property type="project" value="UniProtKB-KW"/>
</dbReference>
<evidence type="ECO:0000259" key="1">
    <source>
        <dbReference type="Pfam" id="PF00561"/>
    </source>
</evidence>
<dbReference type="SUPFAM" id="SSF53474">
    <property type="entry name" value="alpha/beta-Hydrolases"/>
    <property type="match status" value="1"/>
</dbReference>
<keyword evidence="4" id="KW-1185">Reference proteome</keyword>
<dbReference type="EMBL" id="JAZHGC010000070">
    <property type="protein sequence ID" value="MEM5292101.1"/>
    <property type="molecule type" value="Genomic_DNA"/>
</dbReference>
<gene>
    <name evidence="3" type="ORF">V4C55_41070</name>
</gene>